<comment type="cofactor">
    <cofactor evidence="9">
        <name>a divalent metal cation</name>
        <dbReference type="ChEBI" id="CHEBI:60240"/>
    </cofactor>
    <text evidence="9">Binds 1 divalent metal cation per subunit.</text>
</comment>
<keyword evidence="5 9" id="KW-0963">Cytoplasm</keyword>
<evidence type="ECO:0000256" key="2">
    <source>
        <dbReference type="ARBA" id="ARBA00001946"/>
    </source>
</evidence>
<comment type="similarity">
    <text evidence="4 9">Belongs to the SurE nucleotidase family.</text>
</comment>
<dbReference type="Pfam" id="PF01975">
    <property type="entry name" value="SurE"/>
    <property type="match status" value="1"/>
</dbReference>
<dbReference type="GO" id="GO:0046872">
    <property type="term" value="F:metal ion binding"/>
    <property type="evidence" value="ECO:0007669"/>
    <property type="project" value="UniProtKB-UniRule"/>
</dbReference>
<gene>
    <name evidence="9" type="primary">surE</name>
    <name evidence="11" type="ORF">AY555_08610</name>
</gene>
<evidence type="ECO:0000256" key="3">
    <source>
        <dbReference type="ARBA" id="ARBA00004496"/>
    </source>
</evidence>
<evidence type="ECO:0000256" key="7">
    <source>
        <dbReference type="ARBA" id="ARBA00022741"/>
    </source>
</evidence>
<dbReference type="NCBIfam" id="TIGR00087">
    <property type="entry name" value="surE"/>
    <property type="match status" value="1"/>
</dbReference>
<dbReference type="InterPro" id="IPR030048">
    <property type="entry name" value="SurE"/>
</dbReference>
<dbReference type="FunFam" id="3.40.1210.10:FF:000001">
    <property type="entry name" value="5'/3'-nucleotidase SurE"/>
    <property type="match status" value="1"/>
</dbReference>
<evidence type="ECO:0000313" key="12">
    <source>
        <dbReference type="Proteomes" id="UP000076066"/>
    </source>
</evidence>
<dbReference type="EC" id="3.1.3.5" evidence="9"/>
<dbReference type="RefSeq" id="WP_066135624.1">
    <property type="nucleotide sequence ID" value="NZ_CP014525.1"/>
</dbReference>
<dbReference type="STRING" id="1549855.AY555_08610"/>
<evidence type="ECO:0000256" key="6">
    <source>
        <dbReference type="ARBA" id="ARBA00022723"/>
    </source>
</evidence>
<evidence type="ECO:0000256" key="1">
    <source>
        <dbReference type="ARBA" id="ARBA00000815"/>
    </source>
</evidence>
<feature type="binding site" evidence="9">
    <location>
        <position position="50"/>
    </location>
    <ligand>
        <name>a divalent metal cation</name>
        <dbReference type="ChEBI" id="CHEBI:60240"/>
    </ligand>
</feature>
<dbReference type="GO" id="GO:0004309">
    <property type="term" value="F:exopolyphosphatase activity"/>
    <property type="evidence" value="ECO:0007669"/>
    <property type="project" value="TreeGrafter"/>
</dbReference>
<dbReference type="AlphaFoldDB" id="A0A143DER9"/>
<evidence type="ECO:0000259" key="10">
    <source>
        <dbReference type="Pfam" id="PF01975"/>
    </source>
</evidence>
<dbReference type="GO" id="GO:0008253">
    <property type="term" value="F:5'-nucleotidase activity"/>
    <property type="evidence" value="ECO:0007669"/>
    <property type="project" value="UniProtKB-UniRule"/>
</dbReference>
<evidence type="ECO:0000256" key="9">
    <source>
        <dbReference type="HAMAP-Rule" id="MF_00060"/>
    </source>
</evidence>
<comment type="function">
    <text evidence="9">Nucleotidase that shows phosphatase activity on nucleoside 5'-monophosphates.</text>
</comment>
<accession>A0A143DER9</accession>
<dbReference type="PANTHER" id="PTHR30457:SF12">
    <property type="entry name" value="5'_3'-NUCLEOTIDASE SURE"/>
    <property type="match status" value="1"/>
</dbReference>
<dbReference type="InterPro" id="IPR036523">
    <property type="entry name" value="SurE-like_sf"/>
</dbReference>
<reference evidence="11 12" key="1">
    <citation type="submission" date="2016-02" db="EMBL/GenBank/DDBJ databases">
        <title>Complete Genome of H5569, the type strain of the newly described species Haematospirillium jordaniae.</title>
        <authorList>
            <person name="Nicholson A.C."/>
            <person name="Humrighouse B.W."/>
            <person name="Loparov V."/>
            <person name="McQuiston J.R."/>
        </authorList>
    </citation>
    <scope>NUCLEOTIDE SEQUENCE [LARGE SCALE GENOMIC DNA]</scope>
    <source>
        <strain evidence="11 12">H5569</strain>
    </source>
</reference>
<name>A0A143DER9_9PROT</name>
<feature type="binding site" evidence="9">
    <location>
        <position position="19"/>
    </location>
    <ligand>
        <name>a divalent metal cation</name>
        <dbReference type="ChEBI" id="CHEBI:60240"/>
    </ligand>
</feature>
<dbReference type="OrthoDB" id="9780815at2"/>
<organism evidence="11 12">
    <name type="scientific">Haematospirillum jordaniae</name>
    <dbReference type="NCBI Taxonomy" id="1549855"/>
    <lineage>
        <taxon>Bacteria</taxon>
        <taxon>Pseudomonadati</taxon>
        <taxon>Pseudomonadota</taxon>
        <taxon>Alphaproteobacteria</taxon>
        <taxon>Rhodospirillales</taxon>
        <taxon>Novispirillaceae</taxon>
        <taxon>Haematospirillum</taxon>
    </lineage>
</organism>
<comment type="cofactor">
    <cofactor evidence="2">
        <name>Mg(2+)</name>
        <dbReference type="ChEBI" id="CHEBI:18420"/>
    </cofactor>
</comment>
<dbReference type="NCBIfam" id="NF001490">
    <property type="entry name" value="PRK00346.1-4"/>
    <property type="match status" value="1"/>
</dbReference>
<feature type="binding site" evidence="9">
    <location>
        <position position="18"/>
    </location>
    <ligand>
        <name>a divalent metal cation</name>
        <dbReference type="ChEBI" id="CHEBI:60240"/>
    </ligand>
</feature>
<proteinExistence type="inferred from homology"/>
<dbReference type="InterPro" id="IPR002828">
    <property type="entry name" value="SurE-like_Pase/nucleotidase"/>
</dbReference>
<dbReference type="GO" id="GO:0000166">
    <property type="term" value="F:nucleotide binding"/>
    <property type="evidence" value="ECO:0007669"/>
    <property type="project" value="UniProtKB-KW"/>
</dbReference>
<protein>
    <recommendedName>
        <fullName evidence="9">5'-nucleotidase SurE</fullName>
        <ecNumber evidence="9">3.1.3.5</ecNumber>
    </recommendedName>
    <alternativeName>
        <fullName evidence="9">Nucleoside 5'-monophosphate phosphohydrolase</fullName>
    </alternativeName>
</protein>
<dbReference type="Proteomes" id="UP000076066">
    <property type="component" value="Chromosome"/>
</dbReference>
<keyword evidence="12" id="KW-1185">Reference proteome</keyword>
<comment type="subcellular location">
    <subcellularLocation>
        <location evidence="3 9">Cytoplasm</location>
    </subcellularLocation>
</comment>
<dbReference type="EMBL" id="CP014525">
    <property type="protein sequence ID" value="AMW35224.1"/>
    <property type="molecule type" value="Genomic_DNA"/>
</dbReference>
<feature type="binding site" evidence="9">
    <location>
        <position position="103"/>
    </location>
    <ligand>
        <name>a divalent metal cation</name>
        <dbReference type="ChEBI" id="CHEBI:60240"/>
    </ligand>
</feature>
<evidence type="ECO:0000313" key="11">
    <source>
        <dbReference type="EMBL" id="AMW35224.1"/>
    </source>
</evidence>
<keyword evidence="7 9" id="KW-0547">Nucleotide-binding</keyword>
<evidence type="ECO:0000256" key="8">
    <source>
        <dbReference type="ARBA" id="ARBA00022801"/>
    </source>
</evidence>
<evidence type="ECO:0000256" key="5">
    <source>
        <dbReference type="ARBA" id="ARBA00022490"/>
    </source>
</evidence>
<dbReference type="Gene3D" id="3.40.1210.10">
    <property type="entry name" value="Survival protein SurE-like phosphatase/nucleotidase"/>
    <property type="match status" value="1"/>
</dbReference>
<dbReference type="SUPFAM" id="SSF64167">
    <property type="entry name" value="SurE-like"/>
    <property type="match status" value="1"/>
</dbReference>
<comment type="catalytic activity">
    <reaction evidence="1 9">
        <text>a ribonucleoside 5'-phosphate + H2O = a ribonucleoside + phosphate</text>
        <dbReference type="Rhea" id="RHEA:12484"/>
        <dbReference type="ChEBI" id="CHEBI:15377"/>
        <dbReference type="ChEBI" id="CHEBI:18254"/>
        <dbReference type="ChEBI" id="CHEBI:43474"/>
        <dbReference type="ChEBI" id="CHEBI:58043"/>
        <dbReference type="EC" id="3.1.3.5"/>
    </reaction>
</comment>
<dbReference type="GeneID" id="53317215"/>
<dbReference type="PANTHER" id="PTHR30457">
    <property type="entry name" value="5'-NUCLEOTIDASE SURE"/>
    <property type="match status" value="1"/>
</dbReference>
<dbReference type="KEGG" id="hjo:AY555_08610"/>
<evidence type="ECO:0000256" key="4">
    <source>
        <dbReference type="ARBA" id="ARBA00011062"/>
    </source>
</evidence>
<dbReference type="GO" id="GO:0008254">
    <property type="term" value="F:3'-nucleotidase activity"/>
    <property type="evidence" value="ECO:0007669"/>
    <property type="project" value="TreeGrafter"/>
</dbReference>
<keyword evidence="6 9" id="KW-0479">Metal-binding</keyword>
<sequence length="261" mass="28062">MHDSVFDLCGKRILVSNDDGIHGPGLQVLIRIARSLSDDVWVVVPDQEQSGSAHSLTLHHPLRIQSVSTNVWTVNGTPTDCVLLAVNHLMKDKIPDLVLSGVNRGANLGEDVTYSGTVAAAMEGTLLGIPSIALSQVFKDPENIQWSTAEAFGPGIIGRLMAKGWPKNVLMNVNFPDASPSGVTGVEAVRQGIHKLGDDLVERLDPRGRPYVWVGAQRPVDQPVPGTDVEAISRGAITVSPLRVDFTDYHTLEELSAQVLS</sequence>
<keyword evidence="8 9" id="KW-0378">Hydrolase</keyword>
<dbReference type="GO" id="GO:0005737">
    <property type="term" value="C:cytoplasm"/>
    <property type="evidence" value="ECO:0007669"/>
    <property type="project" value="UniProtKB-SubCell"/>
</dbReference>
<feature type="domain" description="Survival protein SurE-like phosphatase/nucleotidase" evidence="10">
    <location>
        <begin position="13"/>
        <end position="195"/>
    </location>
</feature>
<dbReference type="HAMAP" id="MF_00060">
    <property type="entry name" value="SurE"/>
    <property type="match status" value="1"/>
</dbReference>